<organism evidence="1 2">
    <name type="scientific">Papaver nudicaule</name>
    <name type="common">Iceland poppy</name>
    <dbReference type="NCBI Taxonomy" id="74823"/>
    <lineage>
        <taxon>Eukaryota</taxon>
        <taxon>Viridiplantae</taxon>
        <taxon>Streptophyta</taxon>
        <taxon>Embryophyta</taxon>
        <taxon>Tracheophyta</taxon>
        <taxon>Spermatophyta</taxon>
        <taxon>Magnoliopsida</taxon>
        <taxon>Ranunculales</taxon>
        <taxon>Papaveraceae</taxon>
        <taxon>Papaveroideae</taxon>
        <taxon>Papaver</taxon>
    </lineage>
</organism>
<accession>A0AA41SJR7</accession>
<comment type="caution">
    <text evidence="1">The sequence shown here is derived from an EMBL/GenBank/DDBJ whole genome shotgun (WGS) entry which is preliminary data.</text>
</comment>
<feature type="non-terminal residue" evidence="1">
    <location>
        <position position="55"/>
    </location>
</feature>
<reference evidence="1" key="1">
    <citation type="submission" date="2022-03" db="EMBL/GenBank/DDBJ databases">
        <title>A functionally conserved STORR gene fusion in Papaver species that diverged 16.8 million years ago.</title>
        <authorList>
            <person name="Catania T."/>
        </authorList>
    </citation>
    <scope>NUCLEOTIDE SEQUENCE</scope>
    <source>
        <strain evidence="1">S-191538</strain>
    </source>
</reference>
<name>A0AA41SJR7_PAPNU</name>
<sequence length="55" mass="6160">VLVTNGGLSLPSPLYNLKHLTLDLRQVDKEIPGLVCLLRNSPNLEKLSVDCHPYY</sequence>
<keyword evidence="2" id="KW-1185">Reference proteome</keyword>
<proteinExistence type="predicted"/>
<evidence type="ECO:0008006" key="3">
    <source>
        <dbReference type="Google" id="ProtNLM"/>
    </source>
</evidence>
<protein>
    <recommendedName>
        <fullName evidence="3">F-box/LRR-repeat protein</fullName>
    </recommendedName>
</protein>
<gene>
    <name evidence="1" type="ORF">MKW94_027072</name>
</gene>
<feature type="non-terminal residue" evidence="1">
    <location>
        <position position="1"/>
    </location>
</feature>
<dbReference type="EMBL" id="JAJJMA010165460">
    <property type="protein sequence ID" value="MCL7036220.1"/>
    <property type="molecule type" value="Genomic_DNA"/>
</dbReference>
<evidence type="ECO:0000313" key="2">
    <source>
        <dbReference type="Proteomes" id="UP001177140"/>
    </source>
</evidence>
<evidence type="ECO:0000313" key="1">
    <source>
        <dbReference type="EMBL" id="MCL7036220.1"/>
    </source>
</evidence>
<dbReference type="AlphaFoldDB" id="A0AA41SJR7"/>
<dbReference type="Proteomes" id="UP001177140">
    <property type="component" value="Unassembled WGS sequence"/>
</dbReference>